<reference evidence="1 2" key="1">
    <citation type="journal article" date="2023" name="ACS Omega">
        <title>Identification of the Neoaspergillic Acid Biosynthesis Gene Cluster by Establishing an In Vitro CRISPR-Ribonucleoprotein Genetic System in Aspergillus melleus.</title>
        <authorList>
            <person name="Yuan B."/>
            <person name="Grau M.F."/>
            <person name="Murata R.M."/>
            <person name="Torok T."/>
            <person name="Venkateswaran K."/>
            <person name="Stajich J.E."/>
            <person name="Wang C.C.C."/>
        </authorList>
    </citation>
    <scope>NUCLEOTIDE SEQUENCE [LARGE SCALE GENOMIC DNA]</scope>
    <source>
        <strain evidence="1 2">IMV 1140</strain>
    </source>
</reference>
<comment type="caution">
    <text evidence="1">The sequence shown here is derived from an EMBL/GenBank/DDBJ whole genome shotgun (WGS) entry which is preliminary data.</text>
</comment>
<gene>
    <name evidence="1" type="ORF">N8T08_000489</name>
</gene>
<proteinExistence type="predicted"/>
<evidence type="ECO:0000313" key="2">
    <source>
        <dbReference type="Proteomes" id="UP001177260"/>
    </source>
</evidence>
<dbReference type="Proteomes" id="UP001177260">
    <property type="component" value="Unassembled WGS sequence"/>
</dbReference>
<keyword evidence="2" id="KW-1185">Reference proteome</keyword>
<dbReference type="EMBL" id="JAOPJF010000010">
    <property type="protein sequence ID" value="KAK1147973.1"/>
    <property type="molecule type" value="Genomic_DNA"/>
</dbReference>
<name>A0ACC3BBC8_9EURO</name>
<evidence type="ECO:0000313" key="1">
    <source>
        <dbReference type="EMBL" id="KAK1147973.1"/>
    </source>
</evidence>
<sequence length="482" mass="54703">MSPALLSVLSLYLLYVCLTATWNIFFHPLRHIPGPKVWIAFPILRHISALRGRLDIDTRALHAKFGEAVRLGPDTVFFTTAQAWKEIYGHGHRQLPKVLNSSSNTADIISANDADHTRFRKALSHAFSAKGLQAQEPLITRYVDRLIQRLKGFADSGLPVYMVKWYNLTTFDLIGDLAFGEPFGGLETSTYHDWVSTVFESVKFIPFLKAKDSYPVLCKVLLSFLPKSLLEARKIQIEHVQITVQKRLHSPPSHDQGDFMDSMLRHRGDKDELNEFELQANANILIVAGSETTATLLSGVTFWLLKTPGALEKAVQEVRSTMHSETEINFLNVTARPPYMMACLNEAFRMYPPVPGDLQRMTLGPSVIAGYEVPAKTKVSVHQSSAYLSPSNFHNPTHFIPERWLPSVNTDPSSPFYADQRDPRNCIGKNLAYNEMRVILARVLWNFDLELQPESLDWKDQKSFILWEKLPLMCKLIPRVTK</sequence>
<organism evidence="1 2">
    <name type="scientific">Aspergillus melleus</name>
    <dbReference type="NCBI Taxonomy" id="138277"/>
    <lineage>
        <taxon>Eukaryota</taxon>
        <taxon>Fungi</taxon>
        <taxon>Dikarya</taxon>
        <taxon>Ascomycota</taxon>
        <taxon>Pezizomycotina</taxon>
        <taxon>Eurotiomycetes</taxon>
        <taxon>Eurotiomycetidae</taxon>
        <taxon>Eurotiales</taxon>
        <taxon>Aspergillaceae</taxon>
        <taxon>Aspergillus</taxon>
        <taxon>Aspergillus subgen. Circumdati</taxon>
    </lineage>
</organism>
<accession>A0ACC3BBC8</accession>
<protein>
    <submittedName>
        <fullName evidence="1">Uncharacterized protein</fullName>
    </submittedName>
</protein>